<feature type="compositionally biased region" description="Polar residues" evidence="6">
    <location>
        <begin position="104"/>
        <end position="121"/>
    </location>
</feature>
<evidence type="ECO:0000256" key="6">
    <source>
        <dbReference type="SAM" id="MobiDB-lite"/>
    </source>
</evidence>
<gene>
    <name evidence="8" type="ORF">A1O3_02466</name>
</gene>
<dbReference type="GO" id="GO:0003677">
    <property type="term" value="F:DNA binding"/>
    <property type="evidence" value="ECO:0007669"/>
    <property type="project" value="UniProtKB-KW"/>
</dbReference>
<dbReference type="PANTHER" id="PTHR47171">
    <property type="entry name" value="FARA-RELATED"/>
    <property type="match status" value="1"/>
</dbReference>
<dbReference type="GO" id="GO:0008270">
    <property type="term" value="F:zinc ion binding"/>
    <property type="evidence" value="ECO:0007669"/>
    <property type="project" value="InterPro"/>
</dbReference>
<feature type="region of interest" description="Disordered" evidence="6">
    <location>
        <begin position="103"/>
        <end position="126"/>
    </location>
</feature>
<evidence type="ECO:0000256" key="1">
    <source>
        <dbReference type="ARBA" id="ARBA00022833"/>
    </source>
</evidence>
<dbReference type="InterPro" id="IPR052073">
    <property type="entry name" value="Amide_Lactam_Regulators"/>
</dbReference>
<dbReference type="CDD" id="cd12148">
    <property type="entry name" value="fungal_TF_MHR"/>
    <property type="match status" value="1"/>
</dbReference>
<evidence type="ECO:0000313" key="8">
    <source>
        <dbReference type="EMBL" id="EXJ89399.1"/>
    </source>
</evidence>
<keyword evidence="5" id="KW-0539">Nucleus</keyword>
<sequence>MPPPPLEPRPATSEESFHQASPPLREPTPNRRDPDENANHHQTTEPPVKESDHLARTALSRFFLNGVSFSNWYVFQVADDFRLAYIGTPVSNLAHLVDLRRSHSVPSRDSQTEPGQETTGDQPPYGGIEVQAWQQIVATPTRDQSQPSNLPLHYPYPQIRPLNSWYPKPQNFLHPSQDLVKDLSSFPQEEVREALVKAYFDHIHPIFPVLTPSTFLRRDGSLKAFPPLLLYQAILLAGAHVCTHPRVVKERWLVKSVLFRRASMLFHLRHETDRLHLTQAALLFTWHIQDGDTVAGGPWYWTGVAVRISCGQGAHRHNSQLPMFERIMYKRSWWCAFVSEVFSALETGRPCAFRAEDIDQSLPTQEELDWDQPQDASVHHVEPASDSEAHPVPSTSPPLKYHGHIIELAYIVLDILTLNAPSSTQTLDVPRLEGRLALWSLRAGLASNPRDEDFFTCQLRLYYNMVVLNLHRNYRTGPPASQTTCSTASESIIAALERIAALDALGRSHFLAVSAVTAAGIQIVQDIRSAVITGAYLVCLNRLERLAHMIYYARILSRSWPNAEAVCSVFEGLRKDYEDQVAQGLNPMDDDTHTPDAEPDWDSLFASMKGPEAGRPITEEEWANLMTWADSL</sequence>
<evidence type="ECO:0000256" key="4">
    <source>
        <dbReference type="ARBA" id="ARBA00023163"/>
    </source>
</evidence>
<dbReference type="Proteomes" id="UP000019478">
    <property type="component" value="Unassembled WGS sequence"/>
</dbReference>
<feature type="domain" description="Xylanolytic transcriptional activator regulatory" evidence="7">
    <location>
        <begin position="298"/>
        <end position="369"/>
    </location>
</feature>
<keyword evidence="9" id="KW-1185">Reference proteome</keyword>
<dbReference type="Pfam" id="PF04082">
    <property type="entry name" value="Fungal_trans"/>
    <property type="match status" value="1"/>
</dbReference>
<name>W9Z4I8_9EURO</name>
<comment type="caution">
    <text evidence="8">The sequence shown here is derived from an EMBL/GenBank/DDBJ whole genome shotgun (WGS) entry which is preliminary data.</text>
</comment>
<organism evidence="8 9">
    <name type="scientific">Capronia epimyces CBS 606.96</name>
    <dbReference type="NCBI Taxonomy" id="1182542"/>
    <lineage>
        <taxon>Eukaryota</taxon>
        <taxon>Fungi</taxon>
        <taxon>Dikarya</taxon>
        <taxon>Ascomycota</taxon>
        <taxon>Pezizomycotina</taxon>
        <taxon>Eurotiomycetes</taxon>
        <taxon>Chaetothyriomycetidae</taxon>
        <taxon>Chaetothyriales</taxon>
        <taxon>Herpotrichiellaceae</taxon>
        <taxon>Capronia</taxon>
    </lineage>
</organism>
<dbReference type="SMART" id="SM00906">
    <property type="entry name" value="Fungal_trans"/>
    <property type="match status" value="1"/>
</dbReference>
<dbReference type="eggNOG" id="ENOG502SMJ2">
    <property type="taxonomic scope" value="Eukaryota"/>
</dbReference>
<dbReference type="AlphaFoldDB" id="W9Z4I8"/>
<evidence type="ECO:0000259" key="7">
    <source>
        <dbReference type="SMART" id="SM00906"/>
    </source>
</evidence>
<dbReference type="InterPro" id="IPR007219">
    <property type="entry name" value="XnlR_reg_dom"/>
</dbReference>
<dbReference type="GO" id="GO:0006351">
    <property type="term" value="P:DNA-templated transcription"/>
    <property type="evidence" value="ECO:0007669"/>
    <property type="project" value="InterPro"/>
</dbReference>
<dbReference type="EMBL" id="AMGY01000002">
    <property type="protein sequence ID" value="EXJ89399.1"/>
    <property type="molecule type" value="Genomic_DNA"/>
</dbReference>
<dbReference type="HOGENOM" id="CLU_006329_4_1_1"/>
<dbReference type="OrthoDB" id="39175at2759"/>
<reference evidence="8 9" key="1">
    <citation type="submission" date="2013-03" db="EMBL/GenBank/DDBJ databases">
        <title>The Genome Sequence of Capronia epimyces CBS 606.96.</title>
        <authorList>
            <consortium name="The Broad Institute Genomics Platform"/>
            <person name="Cuomo C."/>
            <person name="de Hoog S."/>
            <person name="Gorbushina A."/>
            <person name="Walker B."/>
            <person name="Young S.K."/>
            <person name="Zeng Q."/>
            <person name="Gargeya S."/>
            <person name="Fitzgerald M."/>
            <person name="Haas B."/>
            <person name="Abouelleil A."/>
            <person name="Allen A.W."/>
            <person name="Alvarado L."/>
            <person name="Arachchi H.M."/>
            <person name="Berlin A.M."/>
            <person name="Chapman S.B."/>
            <person name="Gainer-Dewar J."/>
            <person name="Goldberg J."/>
            <person name="Griggs A."/>
            <person name="Gujja S."/>
            <person name="Hansen M."/>
            <person name="Howarth C."/>
            <person name="Imamovic A."/>
            <person name="Ireland A."/>
            <person name="Larimer J."/>
            <person name="McCowan C."/>
            <person name="Murphy C."/>
            <person name="Pearson M."/>
            <person name="Poon T.W."/>
            <person name="Priest M."/>
            <person name="Roberts A."/>
            <person name="Saif S."/>
            <person name="Shea T."/>
            <person name="Sisk P."/>
            <person name="Sykes S."/>
            <person name="Wortman J."/>
            <person name="Nusbaum C."/>
            <person name="Birren B."/>
        </authorList>
    </citation>
    <scope>NUCLEOTIDE SEQUENCE [LARGE SCALE GENOMIC DNA]</scope>
    <source>
        <strain evidence="8 9">CBS 606.96</strain>
    </source>
</reference>
<feature type="compositionally biased region" description="Basic and acidic residues" evidence="6">
    <location>
        <begin position="377"/>
        <end position="389"/>
    </location>
</feature>
<feature type="region of interest" description="Disordered" evidence="6">
    <location>
        <begin position="1"/>
        <end position="52"/>
    </location>
</feature>
<proteinExistence type="predicted"/>
<dbReference type="PANTHER" id="PTHR47171:SF3">
    <property type="entry name" value="FARA-RELATED"/>
    <property type="match status" value="1"/>
</dbReference>
<accession>W9Z4I8</accession>
<feature type="compositionally biased region" description="Basic and acidic residues" evidence="6">
    <location>
        <begin position="28"/>
        <end position="52"/>
    </location>
</feature>
<dbReference type="RefSeq" id="XP_007730796.1">
    <property type="nucleotide sequence ID" value="XM_007732606.1"/>
</dbReference>
<evidence type="ECO:0000256" key="3">
    <source>
        <dbReference type="ARBA" id="ARBA00023125"/>
    </source>
</evidence>
<feature type="region of interest" description="Disordered" evidence="6">
    <location>
        <begin position="366"/>
        <end position="396"/>
    </location>
</feature>
<keyword evidence="4" id="KW-0804">Transcription</keyword>
<keyword evidence="3" id="KW-0238">DNA-binding</keyword>
<keyword evidence="2" id="KW-0805">Transcription regulation</keyword>
<dbReference type="GeneID" id="19166596"/>
<evidence type="ECO:0000256" key="2">
    <source>
        <dbReference type="ARBA" id="ARBA00023015"/>
    </source>
</evidence>
<keyword evidence="1" id="KW-0862">Zinc</keyword>
<evidence type="ECO:0000256" key="5">
    <source>
        <dbReference type="ARBA" id="ARBA00023242"/>
    </source>
</evidence>
<evidence type="ECO:0000313" key="9">
    <source>
        <dbReference type="Proteomes" id="UP000019478"/>
    </source>
</evidence>
<protein>
    <recommendedName>
        <fullName evidence="7">Xylanolytic transcriptional activator regulatory domain-containing protein</fullName>
    </recommendedName>
</protein>